<protein>
    <submittedName>
        <fullName evidence="4">Nitroreductase</fullName>
    </submittedName>
</protein>
<comment type="similarity">
    <text evidence="1">Belongs to the nitroreductase family.</text>
</comment>
<evidence type="ECO:0000256" key="1">
    <source>
        <dbReference type="ARBA" id="ARBA00007118"/>
    </source>
</evidence>
<dbReference type="OrthoDB" id="9802510at2"/>
<dbReference type="Proteomes" id="UP000295674">
    <property type="component" value="Unassembled WGS sequence"/>
</dbReference>
<gene>
    <name evidence="4" type="ORF">E1181_08145</name>
</gene>
<feature type="domain" description="Nitroreductase" evidence="3">
    <location>
        <begin position="97"/>
        <end position="179"/>
    </location>
</feature>
<evidence type="ECO:0000313" key="5">
    <source>
        <dbReference type="Proteomes" id="UP000295674"/>
    </source>
</evidence>
<dbReference type="GO" id="GO:0016491">
    <property type="term" value="F:oxidoreductase activity"/>
    <property type="evidence" value="ECO:0007669"/>
    <property type="project" value="UniProtKB-KW"/>
</dbReference>
<dbReference type="SUPFAM" id="SSF55469">
    <property type="entry name" value="FMN-dependent nitroreductase-like"/>
    <property type="match status" value="1"/>
</dbReference>
<dbReference type="AlphaFoldDB" id="A0A4R4VYV8"/>
<organism evidence="4 5">
    <name type="scientific">Saccharopolyspora terrae</name>
    <dbReference type="NCBI Taxonomy" id="2530384"/>
    <lineage>
        <taxon>Bacteria</taxon>
        <taxon>Bacillati</taxon>
        <taxon>Actinomycetota</taxon>
        <taxon>Actinomycetes</taxon>
        <taxon>Pseudonocardiales</taxon>
        <taxon>Pseudonocardiaceae</taxon>
        <taxon>Saccharopolyspora</taxon>
    </lineage>
</organism>
<reference evidence="4 5" key="1">
    <citation type="submission" date="2019-03" db="EMBL/GenBank/DDBJ databases">
        <title>Draft genome sequences of novel Actinobacteria.</title>
        <authorList>
            <person name="Sahin N."/>
            <person name="Ay H."/>
            <person name="Saygin H."/>
        </authorList>
    </citation>
    <scope>NUCLEOTIDE SEQUENCE [LARGE SCALE GENOMIC DNA]</scope>
    <source>
        <strain evidence="4 5">16K309</strain>
    </source>
</reference>
<dbReference type="Pfam" id="PF00881">
    <property type="entry name" value="Nitroreductase"/>
    <property type="match status" value="2"/>
</dbReference>
<keyword evidence="5" id="KW-1185">Reference proteome</keyword>
<dbReference type="CDD" id="cd02138">
    <property type="entry name" value="TdsD-like"/>
    <property type="match status" value="1"/>
</dbReference>
<keyword evidence="2" id="KW-0560">Oxidoreductase</keyword>
<evidence type="ECO:0000313" key="4">
    <source>
        <dbReference type="EMBL" id="TDD08134.1"/>
    </source>
</evidence>
<evidence type="ECO:0000256" key="2">
    <source>
        <dbReference type="ARBA" id="ARBA00023002"/>
    </source>
</evidence>
<proteinExistence type="inferred from homology"/>
<feature type="domain" description="Nitroreductase" evidence="3">
    <location>
        <begin position="38"/>
        <end position="85"/>
    </location>
</feature>
<dbReference type="PANTHER" id="PTHR43673">
    <property type="entry name" value="NAD(P)H NITROREDUCTASE YDGI-RELATED"/>
    <property type="match status" value="1"/>
</dbReference>
<comment type="caution">
    <text evidence="4">The sequence shown here is derived from an EMBL/GenBank/DDBJ whole genome shotgun (WGS) entry which is preliminary data.</text>
</comment>
<evidence type="ECO:0000259" key="3">
    <source>
        <dbReference type="Pfam" id="PF00881"/>
    </source>
</evidence>
<dbReference type="Gene3D" id="3.40.109.10">
    <property type="entry name" value="NADH Oxidase"/>
    <property type="match status" value="1"/>
</dbReference>
<dbReference type="InterPro" id="IPR029479">
    <property type="entry name" value="Nitroreductase"/>
</dbReference>
<dbReference type="EMBL" id="SMKS01000008">
    <property type="protein sequence ID" value="TDD08134.1"/>
    <property type="molecule type" value="Genomic_DNA"/>
</dbReference>
<dbReference type="InterPro" id="IPR000415">
    <property type="entry name" value="Nitroreductase-like"/>
</dbReference>
<accession>A0A4R4VYV8</accession>
<sequence length="218" mass="23846">MRGWSSRLQARPLAVGRFSVTELDKTADTSVPLHPLLAKRWSPRALDPAARIDDEQFTALFEAARWAPSWGNTQPARFIAARRGESTFDRIHGTLSRGNKGWAGDAAALAIGVAQSVNSDGEPMPYGEYGLALAAQNLVLQAVAVGLHAHQMAGFDRDAARVEFSVPDDFEPMVAIAIGDLGNLDDMPERLVEKELRPRARKPLTDLVFTESWGKPLF</sequence>
<name>A0A4R4VYV8_9PSEU</name>
<dbReference type="PANTHER" id="PTHR43673:SF10">
    <property type="entry name" value="NADH DEHYDROGENASE_NAD(P)H NITROREDUCTASE XCC3605-RELATED"/>
    <property type="match status" value="1"/>
</dbReference>